<gene>
    <name evidence="1" type="ORF">V473_13360</name>
</gene>
<protein>
    <submittedName>
        <fullName evidence="1">Uncharacterized protein</fullName>
    </submittedName>
</protein>
<comment type="caution">
    <text evidence="1">The sequence shown here is derived from an EMBL/GenBank/DDBJ whole genome shotgun (WGS) entry which is preliminary data.</text>
</comment>
<dbReference type="EMBL" id="JACT01000002">
    <property type="protein sequence ID" value="KMS55928.1"/>
    <property type="molecule type" value="Genomic_DNA"/>
</dbReference>
<organism evidence="1 2">
    <name type="scientific">Sphingobium cupriresistens LL01</name>
    <dbReference type="NCBI Taxonomy" id="1420583"/>
    <lineage>
        <taxon>Bacteria</taxon>
        <taxon>Pseudomonadati</taxon>
        <taxon>Pseudomonadota</taxon>
        <taxon>Alphaproteobacteria</taxon>
        <taxon>Sphingomonadales</taxon>
        <taxon>Sphingomonadaceae</taxon>
        <taxon>Sphingobium</taxon>
    </lineage>
</organism>
<reference evidence="1 2" key="1">
    <citation type="journal article" date="2015" name="G3 (Bethesda)">
        <title>Insights into Ongoing Evolution of the Hexachlorocyclohexane Catabolic Pathway from Comparative Genomics of Ten Sphingomonadaceae Strains.</title>
        <authorList>
            <person name="Pearce S.L."/>
            <person name="Oakeshott J.G."/>
            <person name="Pandey G."/>
        </authorList>
    </citation>
    <scope>NUCLEOTIDE SEQUENCE [LARGE SCALE GENOMIC DNA]</scope>
    <source>
        <strain evidence="1 2">LL01</strain>
    </source>
</reference>
<keyword evidence="2" id="KW-1185">Reference proteome</keyword>
<dbReference type="Proteomes" id="UP000052232">
    <property type="component" value="Unassembled WGS sequence"/>
</dbReference>
<sequence length="101" mass="10428">MRQIVVHAGCGVPAPRRCASETIAAAMSSLLAKMAVGRSGRSSNIAPAASPTLSDVAAEMLMANLAQRLANSADDTGKKEAQMPKVVHPTGFEPMALRLGI</sequence>
<proteinExistence type="predicted"/>
<name>A0A0J7XXH2_9SPHN</name>
<evidence type="ECO:0000313" key="2">
    <source>
        <dbReference type="Proteomes" id="UP000052232"/>
    </source>
</evidence>
<dbReference type="STRING" id="1420583.V473_13360"/>
<accession>A0A0J7XXH2</accession>
<evidence type="ECO:0000313" key="1">
    <source>
        <dbReference type="EMBL" id="KMS55928.1"/>
    </source>
</evidence>
<dbReference type="AlphaFoldDB" id="A0A0J7XXH2"/>